<dbReference type="Pfam" id="PF12729">
    <property type="entry name" value="4HB_MCP_1"/>
    <property type="match status" value="1"/>
</dbReference>
<feature type="transmembrane region" description="Helical" evidence="5">
    <location>
        <begin position="12"/>
        <end position="32"/>
    </location>
</feature>
<keyword evidence="5" id="KW-0472">Membrane</keyword>
<evidence type="ECO:0000256" key="4">
    <source>
        <dbReference type="SAM" id="MobiDB-lite"/>
    </source>
</evidence>
<name>A0A1G9GCQ2_9LACT</name>
<feature type="domain" description="HAMP" evidence="7">
    <location>
        <begin position="202"/>
        <end position="255"/>
    </location>
</feature>
<dbReference type="Pfam" id="PF00672">
    <property type="entry name" value="HAMP"/>
    <property type="match status" value="1"/>
</dbReference>
<dbReference type="PROSITE" id="PS50885">
    <property type="entry name" value="HAMP"/>
    <property type="match status" value="1"/>
</dbReference>
<evidence type="ECO:0000313" key="8">
    <source>
        <dbReference type="EMBL" id="SDK98397.1"/>
    </source>
</evidence>
<dbReference type="InterPro" id="IPR004090">
    <property type="entry name" value="Chemotax_Me-accpt_rcpt"/>
</dbReference>
<dbReference type="GO" id="GO:0004888">
    <property type="term" value="F:transmembrane signaling receptor activity"/>
    <property type="evidence" value="ECO:0007669"/>
    <property type="project" value="InterPro"/>
</dbReference>
<dbReference type="SUPFAM" id="SSF58104">
    <property type="entry name" value="Methyl-accepting chemotaxis protein (MCP) signaling domain"/>
    <property type="match status" value="1"/>
</dbReference>
<sequence>MKITTKLLGSYLILAVIVLVLGGLELFGLQIMNDNSNELYTERVQPTIILSEIAQLMENTRVHMLTGVINADPSRGEPALENIDRIEELLAEYSNRTFYEEEAVLVEELNRYWDNYSELLHEAGDSLIEQDFTEAMNGIRRAGSQYGGVDMYLNDLLEMNEILSEQAFSQNQSVFIALRNIILIVGVLATAFAIVIGLFMGRIIGRPLTSISSKLNDVADGKLTGQTIRTKRKDEIGMLEQATNKMQEELRHIITSVSNATHHVLSSSEELTQSTNEVVQGADQIAITMQELASGSESQATYTSDLSESMSAFVHTIEQSVEESERIYQTSTKVRGLTDEGRLMMDSSVTQMQTIDEIVKQSVEGMRGLDTKSSEVSELVTVIEGIAEQTNLLALNAAIEAARAGEQGKGFAVVADEVRKLSEEVSGSVVEITDIVRRMQEESAQVVGALENGYSEVQKGTTQIQETGKTFNSISSSVEQMERTIRRITEKLADNKEQTVNMSSSVEEIASISEESAAGIEQTSASAQQSNSTMQEVSASSEELARLAEELNQLVERFEL</sequence>
<keyword evidence="5" id="KW-0812">Transmembrane</keyword>
<dbReference type="InterPro" id="IPR003660">
    <property type="entry name" value="HAMP_dom"/>
</dbReference>
<feature type="domain" description="Methyl-accepting transducer" evidence="6">
    <location>
        <begin position="274"/>
        <end position="524"/>
    </location>
</feature>
<reference evidence="9" key="1">
    <citation type="submission" date="2016-10" db="EMBL/GenBank/DDBJ databases">
        <authorList>
            <person name="Varghese N."/>
            <person name="Submissions S."/>
        </authorList>
    </citation>
    <scope>NUCLEOTIDE SEQUENCE [LARGE SCALE GENOMIC DNA]</scope>
    <source>
        <strain evidence="9">DSM 19181</strain>
    </source>
</reference>
<dbReference type="PANTHER" id="PTHR32089">
    <property type="entry name" value="METHYL-ACCEPTING CHEMOTAXIS PROTEIN MCPB"/>
    <property type="match status" value="1"/>
</dbReference>
<dbReference type="Gene3D" id="1.10.287.950">
    <property type="entry name" value="Methyl-accepting chemotaxis protein"/>
    <property type="match status" value="1"/>
</dbReference>
<dbReference type="OrthoDB" id="2168386at2"/>
<dbReference type="SMART" id="SM00283">
    <property type="entry name" value="MA"/>
    <property type="match status" value="1"/>
</dbReference>
<dbReference type="PANTHER" id="PTHR32089:SF112">
    <property type="entry name" value="LYSOZYME-LIKE PROTEIN-RELATED"/>
    <property type="match status" value="1"/>
</dbReference>
<feature type="region of interest" description="Disordered" evidence="4">
    <location>
        <begin position="516"/>
        <end position="541"/>
    </location>
</feature>
<dbReference type="Proteomes" id="UP000199433">
    <property type="component" value="Unassembled WGS sequence"/>
</dbReference>
<dbReference type="GO" id="GO:0016020">
    <property type="term" value="C:membrane"/>
    <property type="evidence" value="ECO:0007669"/>
    <property type="project" value="InterPro"/>
</dbReference>
<accession>A0A1G9GCQ2</accession>
<keyword evidence="5" id="KW-1133">Transmembrane helix</keyword>
<dbReference type="CDD" id="cd11386">
    <property type="entry name" value="MCP_signal"/>
    <property type="match status" value="1"/>
</dbReference>
<dbReference type="EMBL" id="FNFK01000107">
    <property type="protein sequence ID" value="SDK98397.1"/>
    <property type="molecule type" value="Genomic_DNA"/>
</dbReference>
<dbReference type="Pfam" id="PF00015">
    <property type="entry name" value="MCPsignal"/>
    <property type="match status" value="1"/>
</dbReference>
<feature type="transmembrane region" description="Helical" evidence="5">
    <location>
        <begin position="181"/>
        <end position="204"/>
    </location>
</feature>
<dbReference type="InterPro" id="IPR024478">
    <property type="entry name" value="HlyB_4HB_MCP"/>
</dbReference>
<evidence type="ECO:0000256" key="2">
    <source>
        <dbReference type="ARBA" id="ARBA00029447"/>
    </source>
</evidence>
<dbReference type="Gene3D" id="6.10.340.10">
    <property type="match status" value="1"/>
</dbReference>
<dbReference type="PROSITE" id="PS50111">
    <property type="entry name" value="CHEMOTAXIS_TRANSDUC_2"/>
    <property type="match status" value="1"/>
</dbReference>
<dbReference type="AlphaFoldDB" id="A0A1G9GCQ2"/>
<proteinExistence type="inferred from homology"/>
<evidence type="ECO:0000313" key="9">
    <source>
        <dbReference type="Proteomes" id="UP000199433"/>
    </source>
</evidence>
<protein>
    <submittedName>
        <fullName evidence="8">Methyl-accepting chemotaxis protein</fullName>
    </submittedName>
</protein>
<dbReference type="STRING" id="426701.SAMN04488098_11071"/>
<dbReference type="GO" id="GO:0006935">
    <property type="term" value="P:chemotaxis"/>
    <property type="evidence" value="ECO:0007669"/>
    <property type="project" value="InterPro"/>
</dbReference>
<comment type="similarity">
    <text evidence="2">Belongs to the methyl-accepting chemotaxis (MCP) protein family.</text>
</comment>
<dbReference type="CDD" id="cd06225">
    <property type="entry name" value="HAMP"/>
    <property type="match status" value="1"/>
</dbReference>
<dbReference type="PRINTS" id="PR00260">
    <property type="entry name" value="CHEMTRNSDUCR"/>
</dbReference>
<evidence type="ECO:0000256" key="1">
    <source>
        <dbReference type="ARBA" id="ARBA00023224"/>
    </source>
</evidence>
<organism evidence="8 9">
    <name type="scientific">Alkalibacterium thalassium</name>
    <dbReference type="NCBI Taxonomy" id="426701"/>
    <lineage>
        <taxon>Bacteria</taxon>
        <taxon>Bacillati</taxon>
        <taxon>Bacillota</taxon>
        <taxon>Bacilli</taxon>
        <taxon>Lactobacillales</taxon>
        <taxon>Carnobacteriaceae</taxon>
        <taxon>Alkalibacterium</taxon>
    </lineage>
</organism>
<gene>
    <name evidence="8" type="ORF">SAMN04488098_11071</name>
</gene>
<evidence type="ECO:0000256" key="3">
    <source>
        <dbReference type="PROSITE-ProRule" id="PRU00284"/>
    </source>
</evidence>
<dbReference type="InterPro" id="IPR004089">
    <property type="entry name" value="MCPsignal_dom"/>
</dbReference>
<dbReference type="RefSeq" id="WP_091269036.1">
    <property type="nucleotide sequence ID" value="NZ_FNFK01000107.1"/>
</dbReference>
<keyword evidence="1 3" id="KW-0807">Transducer</keyword>
<keyword evidence="9" id="KW-1185">Reference proteome</keyword>
<dbReference type="GO" id="GO:0007165">
    <property type="term" value="P:signal transduction"/>
    <property type="evidence" value="ECO:0007669"/>
    <property type="project" value="UniProtKB-KW"/>
</dbReference>
<evidence type="ECO:0000259" key="7">
    <source>
        <dbReference type="PROSITE" id="PS50885"/>
    </source>
</evidence>
<evidence type="ECO:0000259" key="6">
    <source>
        <dbReference type="PROSITE" id="PS50111"/>
    </source>
</evidence>
<evidence type="ECO:0000256" key="5">
    <source>
        <dbReference type="SAM" id="Phobius"/>
    </source>
</evidence>
<dbReference type="SMART" id="SM00304">
    <property type="entry name" value="HAMP"/>
    <property type="match status" value="2"/>
</dbReference>